<gene>
    <name evidence="1" type="ORF">BGW36DRAFT_390144</name>
</gene>
<dbReference type="RefSeq" id="XP_046066335.1">
    <property type="nucleotide sequence ID" value="XM_046217439.1"/>
</dbReference>
<name>A0AAD4KGT1_9EURO</name>
<comment type="caution">
    <text evidence="1">The sequence shown here is derived from an EMBL/GenBank/DDBJ whole genome shotgun (WGS) entry which is preliminary data.</text>
</comment>
<evidence type="ECO:0000313" key="1">
    <source>
        <dbReference type="EMBL" id="KAH8690052.1"/>
    </source>
</evidence>
<reference evidence="1" key="1">
    <citation type="submission" date="2021-12" db="EMBL/GenBank/DDBJ databases">
        <title>Convergent genome expansion in fungi linked to evolution of root-endophyte symbiosis.</title>
        <authorList>
            <consortium name="DOE Joint Genome Institute"/>
            <person name="Ke Y.-H."/>
            <person name="Bonito G."/>
            <person name="Liao H.-L."/>
            <person name="Looney B."/>
            <person name="Rojas-Flechas A."/>
            <person name="Nash J."/>
            <person name="Hameed K."/>
            <person name="Schadt C."/>
            <person name="Martin F."/>
            <person name="Crous P.W."/>
            <person name="Miettinen O."/>
            <person name="Magnuson J.K."/>
            <person name="Labbe J."/>
            <person name="Jacobson D."/>
            <person name="Doktycz M.J."/>
            <person name="Veneault-Fourrey C."/>
            <person name="Kuo A."/>
            <person name="Mondo S."/>
            <person name="Calhoun S."/>
            <person name="Riley R."/>
            <person name="Ohm R."/>
            <person name="LaButti K."/>
            <person name="Andreopoulos B."/>
            <person name="Pangilinan J."/>
            <person name="Nolan M."/>
            <person name="Tritt A."/>
            <person name="Clum A."/>
            <person name="Lipzen A."/>
            <person name="Daum C."/>
            <person name="Barry K."/>
            <person name="Grigoriev I.V."/>
            <person name="Vilgalys R."/>
        </authorList>
    </citation>
    <scope>NUCLEOTIDE SEQUENCE</scope>
    <source>
        <strain evidence="1">PMI_201</strain>
    </source>
</reference>
<organism evidence="1 2">
    <name type="scientific">Talaromyces proteolyticus</name>
    <dbReference type="NCBI Taxonomy" id="1131652"/>
    <lineage>
        <taxon>Eukaryota</taxon>
        <taxon>Fungi</taxon>
        <taxon>Dikarya</taxon>
        <taxon>Ascomycota</taxon>
        <taxon>Pezizomycotina</taxon>
        <taxon>Eurotiomycetes</taxon>
        <taxon>Eurotiomycetidae</taxon>
        <taxon>Eurotiales</taxon>
        <taxon>Trichocomaceae</taxon>
        <taxon>Talaromyces</taxon>
        <taxon>Talaromyces sect. Bacilispori</taxon>
    </lineage>
</organism>
<dbReference type="GeneID" id="70247726"/>
<dbReference type="Proteomes" id="UP001201262">
    <property type="component" value="Unassembled WGS sequence"/>
</dbReference>
<sequence>MHRQEAHRFFLQFKHQFPVLPLQQKEVLALSMKLPILSAVQKQVIQDLIALHSWVQKPQFLGSNRMDFQS</sequence>
<dbReference type="AlphaFoldDB" id="A0AAD4KGT1"/>
<protein>
    <submittedName>
        <fullName evidence="1">Uncharacterized protein</fullName>
    </submittedName>
</protein>
<evidence type="ECO:0000313" key="2">
    <source>
        <dbReference type="Proteomes" id="UP001201262"/>
    </source>
</evidence>
<accession>A0AAD4KGT1</accession>
<dbReference type="EMBL" id="JAJTJA010000014">
    <property type="protein sequence ID" value="KAH8690052.1"/>
    <property type="molecule type" value="Genomic_DNA"/>
</dbReference>
<keyword evidence="2" id="KW-1185">Reference proteome</keyword>
<proteinExistence type="predicted"/>